<dbReference type="Proteomes" id="UP000002762">
    <property type="component" value="Unassembled WGS sequence"/>
</dbReference>
<dbReference type="EMBL" id="JH725194">
    <property type="protein sequence ID" value="EJP61965.1"/>
    <property type="molecule type" value="Genomic_DNA"/>
</dbReference>
<dbReference type="GeneID" id="19892133"/>
<proteinExistence type="predicted"/>
<reference evidence="1 2" key="1">
    <citation type="journal article" date="2012" name="Sci. Rep.">
        <title>Genomic perspectives on the evolution of fungal entomopathogenicity in Beauveria bassiana.</title>
        <authorList>
            <person name="Xiao G."/>
            <person name="Ying S.H."/>
            <person name="Zheng P."/>
            <person name="Wang Z.L."/>
            <person name="Zhang S."/>
            <person name="Xie X.Q."/>
            <person name="Shang Y."/>
            <person name="St Leger R.J."/>
            <person name="Zhao G.P."/>
            <person name="Wang C."/>
            <person name="Feng M.G."/>
        </authorList>
    </citation>
    <scope>NUCLEOTIDE SEQUENCE [LARGE SCALE GENOMIC DNA]</scope>
    <source>
        <strain evidence="1 2">ARSEF 2860</strain>
    </source>
</reference>
<accession>J4VTU8</accession>
<keyword evidence="2" id="KW-1185">Reference proteome</keyword>
<evidence type="ECO:0000313" key="2">
    <source>
        <dbReference type="Proteomes" id="UP000002762"/>
    </source>
</evidence>
<dbReference type="RefSeq" id="XP_008602440.1">
    <property type="nucleotide sequence ID" value="XM_008604218.1"/>
</dbReference>
<dbReference type="AlphaFoldDB" id="J4VTU8"/>
<dbReference type="InParanoid" id="J4VTU8"/>
<name>J4VTU8_BEAB2</name>
<evidence type="ECO:0000313" key="1">
    <source>
        <dbReference type="EMBL" id="EJP61965.1"/>
    </source>
</evidence>
<sequence>MSRSPAAPAVNHWVPTGRRPAADCLAFDMTLLMALLLSEIGGRLQGCWVYRLALASPANLECLEHGSFIDVARPDSAI</sequence>
<protein>
    <submittedName>
        <fullName evidence="1">Uncharacterized protein</fullName>
    </submittedName>
</protein>
<gene>
    <name evidence="1" type="ORF">BBA_09121</name>
</gene>
<dbReference type="HOGENOM" id="CLU_2621661_0_0_1"/>
<organism evidence="1 2">
    <name type="scientific">Beauveria bassiana (strain ARSEF 2860)</name>
    <name type="common">White muscardine disease fungus</name>
    <name type="synonym">Tritirachium shiotae</name>
    <dbReference type="NCBI Taxonomy" id="655819"/>
    <lineage>
        <taxon>Eukaryota</taxon>
        <taxon>Fungi</taxon>
        <taxon>Dikarya</taxon>
        <taxon>Ascomycota</taxon>
        <taxon>Pezizomycotina</taxon>
        <taxon>Sordariomycetes</taxon>
        <taxon>Hypocreomycetidae</taxon>
        <taxon>Hypocreales</taxon>
        <taxon>Cordycipitaceae</taxon>
        <taxon>Beauveria</taxon>
    </lineage>
</organism>